<feature type="domain" description="Bro-N" evidence="1">
    <location>
        <begin position="79"/>
        <end position="169"/>
    </location>
</feature>
<name>A0ABZ0XVF0_9BURK</name>
<reference evidence="2 3" key="1">
    <citation type="submission" date="2023-11" db="EMBL/GenBank/DDBJ databases">
        <title>MicrobeMod: A computational toolkit for identifying prokaryotic methylation and restriction-modification with nanopore sequencing.</title>
        <authorList>
            <person name="Crits-Christoph A."/>
            <person name="Kang S.C."/>
            <person name="Lee H."/>
            <person name="Ostrov N."/>
        </authorList>
    </citation>
    <scope>NUCLEOTIDE SEQUENCE [LARGE SCALE GENOMIC DNA]</scope>
    <source>
        <strain evidence="2 3">ATCC 25935</strain>
    </source>
</reference>
<dbReference type="Pfam" id="PF02498">
    <property type="entry name" value="Bro-N"/>
    <property type="match status" value="1"/>
</dbReference>
<keyword evidence="3" id="KW-1185">Reference proteome</keyword>
<proteinExistence type="predicted"/>
<gene>
    <name evidence="2" type="ORF">SR858_18945</name>
</gene>
<dbReference type="RefSeq" id="WP_154819737.1">
    <property type="nucleotide sequence ID" value="NZ_CP140152.1"/>
</dbReference>
<evidence type="ECO:0000313" key="2">
    <source>
        <dbReference type="EMBL" id="WQH03125.1"/>
    </source>
</evidence>
<dbReference type="InterPro" id="IPR003497">
    <property type="entry name" value="BRO_N_domain"/>
</dbReference>
<dbReference type="EMBL" id="CP140152">
    <property type="protein sequence ID" value="WQH03125.1"/>
    <property type="molecule type" value="Genomic_DNA"/>
</dbReference>
<sequence>MSTDDDGVPASRQTARAALVNIRRMLAGEVPFPTSPEAAAEMVKAAVPVQAPQQDEPPFLGTSDQVMAGFEGAAQRTPDGTEYWSAIDLMELLGYGSWNHFEPVIKRAYIACNQSGLTINEHFAEIHEKVDTEGGVELRIRDVNVTRYGAYLIAQNGDSKKKQVAFAQTYFAAQTRRQELQTQRSEEITE</sequence>
<evidence type="ECO:0000313" key="3">
    <source>
        <dbReference type="Proteomes" id="UP001326110"/>
    </source>
</evidence>
<accession>A0ABZ0XVF0</accession>
<dbReference type="GeneID" id="43166523"/>
<evidence type="ECO:0000259" key="1">
    <source>
        <dbReference type="Pfam" id="PF02498"/>
    </source>
</evidence>
<organism evidence="2 3">
    <name type="scientific">Duganella zoogloeoides</name>
    <dbReference type="NCBI Taxonomy" id="75659"/>
    <lineage>
        <taxon>Bacteria</taxon>
        <taxon>Pseudomonadati</taxon>
        <taxon>Pseudomonadota</taxon>
        <taxon>Betaproteobacteria</taxon>
        <taxon>Burkholderiales</taxon>
        <taxon>Oxalobacteraceae</taxon>
        <taxon>Telluria group</taxon>
        <taxon>Duganella</taxon>
    </lineage>
</organism>
<dbReference type="Proteomes" id="UP001326110">
    <property type="component" value="Chromosome"/>
</dbReference>
<protein>
    <recommendedName>
        <fullName evidence="1">Bro-N domain-containing protein</fullName>
    </recommendedName>
</protein>